<proteinExistence type="predicted"/>
<organism evidence="2 3">
    <name type="scientific">Araneus ventricosus</name>
    <name type="common">Orbweaver spider</name>
    <name type="synonym">Epeira ventricosa</name>
    <dbReference type="NCBI Taxonomy" id="182803"/>
    <lineage>
        <taxon>Eukaryota</taxon>
        <taxon>Metazoa</taxon>
        <taxon>Ecdysozoa</taxon>
        <taxon>Arthropoda</taxon>
        <taxon>Chelicerata</taxon>
        <taxon>Arachnida</taxon>
        <taxon>Araneae</taxon>
        <taxon>Araneomorphae</taxon>
        <taxon>Entelegynae</taxon>
        <taxon>Araneoidea</taxon>
        <taxon>Araneidae</taxon>
        <taxon>Araneus</taxon>
    </lineage>
</organism>
<dbReference type="EMBL" id="BGPR01002176">
    <property type="protein sequence ID" value="GBM69082.1"/>
    <property type="molecule type" value="Genomic_DNA"/>
</dbReference>
<dbReference type="AlphaFoldDB" id="A0A4Y2HUW3"/>
<accession>A0A4Y2HUW3</accession>
<keyword evidence="3" id="KW-1185">Reference proteome</keyword>
<dbReference type="Proteomes" id="UP000499080">
    <property type="component" value="Unassembled WGS sequence"/>
</dbReference>
<sequence length="103" mass="11688">MHRQAEGRSSFSGYPFSASSHLAPSSRVYCGVKGTSIQLMRNLCTKFHQNWISCSEVLLEQAYNSTNIKGECVCVGALQFRPLYLELRTFFGVWECAPRSRIF</sequence>
<comment type="caution">
    <text evidence="2">The sequence shown here is derived from an EMBL/GenBank/DDBJ whole genome shotgun (WGS) entry which is preliminary data.</text>
</comment>
<feature type="compositionally biased region" description="Low complexity" evidence="1">
    <location>
        <begin position="9"/>
        <end position="20"/>
    </location>
</feature>
<evidence type="ECO:0000313" key="2">
    <source>
        <dbReference type="EMBL" id="GBM69082.1"/>
    </source>
</evidence>
<name>A0A4Y2HUW3_ARAVE</name>
<gene>
    <name evidence="2" type="ORF">AVEN_181463_1</name>
</gene>
<evidence type="ECO:0000313" key="3">
    <source>
        <dbReference type="Proteomes" id="UP000499080"/>
    </source>
</evidence>
<feature type="region of interest" description="Disordered" evidence="1">
    <location>
        <begin position="1"/>
        <end position="22"/>
    </location>
</feature>
<evidence type="ECO:0000256" key="1">
    <source>
        <dbReference type="SAM" id="MobiDB-lite"/>
    </source>
</evidence>
<reference evidence="2 3" key="1">
    <citation type="journal article" date="2019" name="Sci. Rep.">
        <title>Orb-weaving spider Araneus ventricosus genome elucidates the spidroin gene catalogue.</title>
        <authorList>
            <person name="Kono N."/>
            <person name="Nakamura H."/>
            <person name="Ohtoshi R."/>
            <person name="Moran D.A.P."/>
            <person name="Shinohara A."/>
            <person name="Yoshida Y."/>
            <person name="Fujiwara M."/>
            <person name="Mori M."/>
            <person name="Tomita M."/>
            <person name="Arakawa K."/>
        </authorList>
    </citation>
    <scope>NUCLEOTIDE SEQUENCE [LARGE SCALE GENOMIC DNA]</scope>
</reference>
<protein>
    <submittedName>
        <fullName evidence="2">Uncharacterized protein</fullName>
    </submittedName>
</protein>